<dbReference type="PANTHER" id="PTHR43861:SF1">
    <property type="entry name" value="TRANS-ACONITATE 2-METHYLTRANSFERASE"/>
    <property type="match status" value="1"/>
</dbReference>
<accession>A0A1Y5S084</accession>
<keyword evidence="5" id="KW-1185">Reference proteome</keyword>
<dbReference type="EC" id="2.1.1.-" evidence="4"/>
<gene>
    <name evidence="4" type="primary">cypM</name>
    <name evidence="4" type="ORF">PSJ8397_01279</name>
</gene>
<dbReference type="Proteomes" id="UP000193623">
    <property type="component" value="Unassembled WGS sequence"/>
</dbReference>
<dbReference type="GO" id="GO:0032259">
    <property type="term" value="P:methylation"/>
    <property type="evidence" value="ECO:0007669"/>
    <property type="project" value="UniProtKB-KW"/>
</dbReference>
<protein>
    <submittedName>
        <fullName evidence="4">Cypemycin methyltransferase</fullName>
        <ecNumber evidence="4">2.1.1.-</ecNumber>
    </submittedName>
</protein>
<dbReference type="InterPro" id="IPR029063">
    <property type="entry name" value="SAM-dependent_MTases_sf"/>
</dbReference>
<evidence type="ECO:0000256" key="1">
    <source>
        <dbReference type="ARBA" id="ARBA00022603"/>
    </source>
</evidence>
<dbReference type="Pfam" id="PF13649">
    <property type="entry name" value="Methyltransf_25"/>
    <property type="match status" value="1"/>
</dbReference>
<dbReference type="RefSeq" id="WP_085863739.1">
    <property type="nucleotide sequence ID" value="NZ_FWFT01000002.1"/>
</dbReference>
<dbReference type="EMBL" id="FWFT01000002">
    <property type="protein sequence ID" value="SLN29386.1"/>
    <property type="molecule type" value="Genomic_DNA"/>
</dbReference>
<sequence>MTVDARTIAVYDAKAQDYADHFDSAGKPGAHLRRFMAALPTGGRVLDLGCGPANASRFMIEAGFDVMALDASAEMVRVAAELNGVDATLGTFDDLKEVAAFDGIWANFSLLHAPQVDLPRHLSAIARALRPGGVFHIGMKVGTGTARDGMDRRYTYVTAQGLADLLAVAGLNVTDTDTGHEVGLAGTDDPWVVMMAVNHA</sequence>
<dbReference type="OrthoDB" id="9804312at2"/>
<feature type="domain" description="Methyltransferase" evidence="3">
    <location>
        <begin position="45"/>
        <end position="133"/>
    </location>
</feature>
<proteinExistence type="predicted"/>
<evidence type="ECO:0000313" key="5">
    <source>
        <dbReference type="Proteomes" id="UP000193623"/>
    </source>
</evidence>
<dbReference type="Gene3D" id="3.40.50.150">
    <property type="entry name" value="Vaccinia Virus protein VP39"/>
    <property type="match status" value="1"/>
</dbReference>
<evidence type="ECO:0000256" key="2">
    <source>
        <dbReference type="ARBA" id="ARBA00022679"/>
    </source>
</evidence>
<dbReference type="CDD" id="cd02440">
    <property type="entry name" value="AdoMet_MTases"/>
    <property type="match status" value="1"/>
</dbReference>
<dbReference type="GO" id="GO:0008168">
    <property type="term" value="F:methyltransferase activity"/>
    <property type="evidence" value="ECO:0007669"/>
    <property type="project" value="UniProtKB-KW"/>
</dbReference>
<evidence type="ECO:0000313" key="4">
    <source>
        <dbReference type="EMBL" id="SLN29386.1"/>
    </source>
</evidence>
<keyword evidence="2 4" id="KW-0808">Transferase</keyword>
<dbReference type="SUPFAM" id="SSF53335">
    <property type="entry name" value="S-adenosyl-L-methionine-dependent methyltransferases"/>
    <property type="match status" value="1"/>
</dbReference>
<name>A0A1Y5S084_9RHOB</name>
<reference evidence="4 5" key="1">
    <citation type="submission" date="2017-03" db="EMBL/GenBank/DDBJ databases">
        <authorList>
            <person name="Afonso C.L."/>
            <person name="Miller P.J."/>
            <person name="Scott M.A."/>
            <person name="Spackman E."/>
            <person name="Goraichik I."/>
            <person name="Dimitrov K.M."/>
            <person name="Suarez D.L."/>
            <person name="Swayne D.E."/>
        </authorList>
    </citation>
    <scope>NUCLEOTIDE SEQUENCE [LARGE SCALE GENOMIC DNA]</scope>
    <source>
        <strain evidence="4 5">CECT 8397</strain>
    </source>
</reference>
<dbReference type="PANTHER" id="PTHR43861">
    <property type="entry name" value="TRANS-ACONITATE 2-METHYLTRANSFERASE-RELATED"/>
    <property type="match status" value="1"/>
</dbReference>
<keyword evidence="1 4" id="KW-0489">Methyltransferase</keyword>
<evidence type="ECO:0000259" key="3">
    <source>
        <dbReference type="Pfam" id="PF13649"/>
    </source>
</evidence>
<dbReference type="InterPro" id="IPR041698">
    <property type="entry name" value="Methyltransf_25"/>
</dbReference>
<dbReference type="AlphaFoldDB" id="A0A1Y5S084"/>
<organism evidence="4 5">
    <name type="scientific">Pseudooctadecabacter jejudonensis</name>
    <dbReference type="NCBI Taxonomy" id="1391910"/>
    <lineage>
        <taxon>Bacteria</taxon>
        <taxon>Pseudomonadati</taxon>
        <taxon>Pseudomonadota</taxon>
        <taxon>Alphaproteobacteria</taxon>
        <taxon>Rhodobacterales</taxon>
        <taxon>Paracoccaceae</taxon>
        <taxon>Pseudooctadecabacter</taxon>
    </lineage>
</organism>